<sequence>MMNNIQFIDERCRVLSLKEALSKLHINKEWAELAAVDNEFATLVNSKNLTRENLLEADMTDLVRGAYYNRYLANQIHSHLGFRPLPLVTFGYEKGEKIIYRLYPHQVKALTFMRERENADGGLAYNICGGIIKMQMGLGKTLIAIAHSLISSRPVCTEVHGEKGFPTLIVVSKTVMIEWKIQGFEKFFGDHVKVLYLHGDYLGKDIDKVTRGQIVKYDFIVTTYDVCSSICRKRGYHEEVLEMGDEHTLMKGKIVSITTRSRKQADQPFITGSAVIYATPWQRVICDESQRFANPTTQTYRHIMAIYGQHKWCLTGTPIRNYETDIWAQLRFCGYTGVERTIDWKRTGVTKMKTHNLTKAILSMNYDDAGIQLPNKHEHIIYITLSGKEKQCYDYVQKTAKDVYNKMMQGLCDYACVLAIFTRLRQCSIAPYLITAEAKREKGTVSERAKNKEAICILKQIYKGTLREWIHDKNGTAGIYSKKITEIITTLKQIPKGEKVLIFSMFTSVLDLLANAYKKLLPDLNFVQIDGDTKGKKRAELLTEFRTNANIQSLFITYKVGSEGLNLTEATHVICIEPWWTNAVHEQAKARCWRIGQTKEVQIHNIYVKDSIEERVVDICKEKDEMAEAMLEGTGQKIKVGLDKTTLGRMLGVN</sequence>
<dbReference type="GO" id="GO:0008094">
    <property type="term" value="F:ATP-dependent activity, acting on DNA"/>
    <property type="evidence" value="ECO:0007669"/>
    <property type="project" value="TreeGrafter"/>
</dbReference>
<dbReference type="InterPro" id="IPR049730">
    <property type="entry name" value="SNF2/RAD54-like_C"/>
</dbReference>
<dbReference type="SUPFAM" id="SSF52540">
    <property type="entry name" value="P-loop containing nucleoside triphosphate hydrolases"/>
    <property type="match status" value="2"/>
</dbReference>
<dbReference type="InterPro" id="IPR014001">
    <property type="entry name" value="Helicase_ATP-bd"/>
</dbReference>
<keyword evidence="1" id="KW-0547">Nucleotide-binding</keyword>
<dbReference type="PROSITE" id="PS51192">
    <property type="entry name" value="HELICASE_ATP_BIND_1"/>
    <property type="match status" value="1"/>
</dbReference>
<dbReference type="InterPro" id="IPR050628">
    <property type="entry name" value="SNF2_RAD54_helicase_TF"/>
</dbReference>
<evidence type="ECO:0000256" key="3">
    <source>
        <dbReference type="ARBA" id="ARBA00022806"/>
    </source>
</evidence>
<dbReference type="GO" id="GO:0006281">
    <property type="term" value="P:DNA repair"/>
    <property type="evidence" value="ECO:0007669"/>
    <property type="project" value="TreeGrafter"/>
</dbReference>
<protein>
    <submittedName>
        <fullName evidence="7">DEAD/SNF2-like helicase</fullName>
    </submittedName>
</protein>
<name>A0A481YUH3_9VIRU</name>
<dbReference type="PANTHER" id="PTHR45626">
    <property type="entry name" value="TRANSCRIPTION TERMINATION FACTOR 2-RELATED"/>
    <property type="match status" value="1"/>
</dbReference>
<keyword evidence="2" id="KW-0378">Hydrolase</keyword>
<gene>
    <name evidence="7" type="ORF">LCMAC102_04670</name>
</gene>
<organism evidence="7">
    <name type="scientific">Marseillevirus LCMAC102</name>
    <dbReference type="NCBI Taxonomy" id="2506603"/>
    <lineage>
        <taxon>Viruses</taxon>
        <taxon>Varidnaviria</taxon>
        <taxon>Bamfordvirae</taxon>
        <taxon>Nucleocytoviricota</taxon>
        <taxon>Megaviricetes</taxon>
        <taxon>Pimascovirales</taxon>
        <taxon>Pimascovirales incertae sedis</taxon>
        <taxon>Marseilleviridae</taxon>
    </lineage>
</organism>
<dbReference type="GO" id="GO:0005524">
    <property type="term" value="F:ATP binding"/>
    <property type="evidence" value="ECO:0007669"/>
    <property type="project" value="UniProtKB-KW"/>
</dbReference>
<feature type="domain" description="Helicase ATP-binding" evidence="5">
    <location>
        <begin position="121"/>
        <end position="336"/>
    </location>
</feature>
<dbReference type="InterPro" id="IPR001650">
    <property type="entry name" value="Helicase_C-like"/>
</dbReference>
<evidence type="ECO:0000259" key="5">
    <source>
        <dbReference type="PROSITE" id="PS51192"/>
    </source>
</evidence>
<proteinExistence type="predicted"/>
<dbReference type="SMART" id="SM00490">
    <property type="entry name" value="HELICc"/>
    <property type="match status" value="1"/>
</dbReference>
<reference evidence="7" key="1">
    <citation type="journal article" date="2019" name="MBio">
        <title>Virus Genomes from Deep Sea Sediments Expand the Ocean Megavirome and Support Independent Origins of Viral Gigantism.</title>
        <authorList>
            <person name="Backstrom D."/>
            <person name="Yutin N."/>
            <person name="Jorgensen S.L."/>
            <person name="Dharamshi J."/>
            <person name="Homa F."/>
            <person name="Zaremba-Niedwiedzka K."/>
            <person name="Spang A."/>
            <person name="Wolf Y.I."/>
            <person name="Koonin E.V."/>
            <person name="Ettema T.J."/>
        </authorList>
    </citation>
    <scope>NUCLEOTIDE SEQUENCE</scope>
</reference>
<evidence type="ECO:0000313" key="7">
    <source>
        <dbReference type="EMBL" id="QBK86670.1"/>
    </source>
</evidence>
<dbReference type="GO" id="GO:0004386">
    <property type="term" value="F:helicase activity"/>
    <property type="evidence" value="ECO:0007669"/>
    <property type="project" value="UniProtKB-KW"/>
</dbReference>
<dbReference type="PROSITE" id="PS51194">
    <property type="entry name" value="HELICASE_CTER"/>
    <property type="match status" value="1"/>
</dbReference>
<dbReference type="InterPro" id="IPR000330">
    <property type="entry name" value="SNF2_N"/>
</dbReference>
<keyword evidence="4" id="KW-0067">ATP-binding</keyword>
<dbReference type="Gene3D" id="3.40.50.10810">
    <property type="entry name" value="Tandem AAA-ATPase domain"/>
    <property type="match status" value="1"/>
</dbReference>
<dbReference type="GO" id="GO:0016787">
    <property type="term" value="F:hydrolase activity"/>
    <property type="evidence" value="ECO:0007669"/>
    <property type="project" value="UniProtKB-KW"/>
</dbReference>
<dbReference type="Pfam" id="PF00271">
    <property type="entry name" value="Helicase_C"/>
    <property type="match status" value="1"/>
</dbReference>
<dbReference type="Pfam" id="PF00176">
    <property type="entry name" value="SNF2-rel_dom"/>
    <property type="match status" value="1"/>
</dbReference>
<feature type="domain" description="Helicase C-terminal" evidence="6">
    <location>
        <begin position="483"/>
        <end position="646"/>
    </location>
</feature>
<keyword evidence="3 7" id="KW-0347">Helicase</keyword>
<dbReference type="PANTHER" id="PTHR45626:SF17">
    <property type="entry name" value="HELICASE-LIKE TRANSCRIPTION FACTOR"/>
    <property type="match status" value="1"/>
</dbReference>
<evidence type="ECO:0000256" key="1">
    <source>
        <dbReference type="ARBA" id="ARBA00022741"/>
    </source>
</evidence>
<accession>A0A481YUH3</accession>
<dbReference type="InterPro" id="IPR038718">
    <property type="entry name" value="SNF2-like_sf"/>
</dbReference>
<dbReference type="InterPro" id="IPR027417">
    <property type="entry name" value="P-loop_NTPase"/>
</dbReference>
<dbReference type="EMBL" id="MK500334">
    <property type="protein sequence ID" value="QBK86670.1"/>
    <property type="molecule type" value="Genomic_DNA"/>
</dbReference>
<evidence type="ECO:0000259" key="6">
    <source>
        <dbReference type="PROSITE" id="PS51194"/>
    </source>
</evidence>
<dbReference type="SMART" id="SM00487">
    <property type="entry name" value="DEXDc"/>
    <property type="match status" value="1"/>
</dbReference>
<evidence type="ECO:0000256" key="4">
    <source>
        <dbReference type="ARBA" id="ARBA00022840"/>
    </source>
</evidence>
<dbReference type="Gene3D" id="3.40.50.300">
    <property type="entry name" value="P-loop containing nucleotide triphosphate hydrolases"/>
    <property type="match status" value="1"/>
</dbReference>
<dbReference type="CDD" id="cd18793">
    <property type="entry name" value="SF2_C_SNF"/>
    <property type="match status" value="1"/>
</dbReference>
<evidence type="ECO:0000256" key="2">
    <source>
        <dbReference type="ARBA" id="ARBA00022801"/>
    </source>
</evidence>